<evidence type="ECO:0000313" key="3">
    <source>
        <dbReference type="EMBL" id="MFB0835764.1"/>
    </source>
</evidence>
<feature type="transmembrane region" description="Helical" evidence="1">
    <location>
        <begin position="206"/>
        <end position="229"/>
    </location>
</feature>
<keyword evidence="1" id="KW-0472">Membrane</keyword>
<dbReference type="Gene3D" id="1.20.144.10">
    <property type="entry name" value="Phosphatidic acid phosphatase type 2/haloperoxidase"/>
    <property type="match status" value="1"/>
</dbReference>
<dbReference type="EMBL" id="JBHDLJ010000014">
    <property type="protein sequence ID" value="MFB0835764.1"/>
    <property type="molecule type" value="Genomic_DNA"/>
</dbReference>
<keyword evidence="1" id="KW-1133">Transmembrane helix</keyword>
<dbReference type="InterPro" id="IPR036938">
    <property type="entry name" value="PAP2/HPO_sf"/>
</dbReference>
<dbReference type="PANTHER" id="PTHR14969">
    <property type="entry name" value="SPHINGOSINE-1-PHOSPHATE PHOSPHOHYDROLASE"/>
    <property type="match status" value="1"/>
</dbReference>
<organism evidence="3 4">
    <name type="scientific">Arthrobacter halodurans</name>
    <dbReference type="NCBI Taxonomy" id="516699"/>
    <lineage>
        <taxon>Bacteria</taxon>
        <taxon>Bacillati</taxon>
        <taxon>Actinomycetota</taxon>
        <taxon>Actinomycetes</taxon>
        <taxon>Micrococcales</taxon>
        <taxon>Micrococcaceae</taxon>
        <taxon>Arthrobacter</taxon>
    </lineage>
</organism>
<dbReference type="InterPro" id="IPR000326">
    <property type="entry name" value="PAP2/HPO"/>
</dbReference>
<name>A0ABV4URT1_9MICC</name>
<comment type="caution">
    <text evidence="3">The sequence shown here is derived from an EMBL/GenBank/DDBJ whole genome shotgun (WGS) entry which is preliminary data.</text>
</comment>
<keyword evidence="4" id="KW-1185">Reference proteome</keyword>
<dbReference type="Pfam" id="PF01569">
    <property type="entry name" value="PAP2"/>
    <property type="match status" value="1"/>
</dbReference>
<dbReference type="RefSeq" id="WP_373972941.1">
    <property type="nucleotide sequence ID" value="NZ_JBHDLJ010000014.1"/>
</dbReference>
<dbReference type="Proteomes" id="UP001575652">
    <property type="component" value="Unassembled WGS sequence"/>
</dbReference>
<feature type="transmembrane region" description="Helical" evidence="1">
    <location>
        <begin position="76"/>
        <end position="101"/>
    </location>
</feature>
<dbReference type="SUPFAM" id="SSF48317">
    <property type="entry name" value="Acid phosphatase/Vanadium-dependent haloperoxidase"/>
    <property type="match status" value="1"/>
</dbReference>
<feature type="transmembrane region" description="Helical" evidence="1">
    <location>
        <begin position="26"/>
        <end position="49"/>
    </location>
</feature>
<keyword evidence="1" id="KW-0812">Transmembrane</keyword>
<evidence type="ECO:0000313" key="4">
    <source>
        <dbReference type="Proteomes" id="UP001575652"/>
    </source>
</evidence>
<accession>A0ABV4URT1</accession>
<feature type="transmembrane region" description="Helical" evidence="1">
    <location>
        <begin position="181"/>
        <end position="200"/>
    </location>
</feature>
<proteinExistence type="predicted"/>
<reference evidence="3 4" key="1">
    <citation type="submission" date="2024-09" db="EMBL/GenBank/DDBJ databases">
        <authorList>
            <person name="Salinas-Garcia M.A."/>
            <person name="Prieme A."/>
        </authorList>
    </citation>
    <scope>NUCLEOTIDE SEQUENCE [LARGE SCALE GENOMIC DNA]</scope>
    <source>
        <strain evidence="3 4">DSM 21081</strain>
    </source>
</reference>
<feature type="transmembrane region" description="Helical" evidence="1">
    <location>
        <begin position="151"/>
        <end position="172"/>
    </location>
</feature>
<evidence type="ECO:0000259" key="2">
    <source>
        <dbReference type="Pfam" id="PF01569"/>
    </source>
</evidence>
<evidence type="ECO:0000256" key="1">
    <source>
        <dbReference type="SAM" id="Phobius"/>
    </source>
</evidence>
<gene>
    <name evidence="3" type="ORF">ACETWP_14325</name>
</gene>
<protein>
    <submittedName>
        <fullName evidence="3">Phosphatase PAP2 family protein</fullName>
    </submittedName>
</protein>
<sequence>MADARAVLRRYFDEQRPMSDGARASLMRTAAILTVVGLAGFAFILWSVVNNAGAAVLDEPLRQWFVELRAPGLDGAMWLFSLVTGPVFLPILMAVLTAGWIWMGKHAWRPTMLAGGMLLGVLIAIIIRDTVDKPRPSQSLMVLFHPDHTYSFISGHTLGATNFALLGFYVLYSRHKNPKPWMFWGGLALAVLWILASASSRLYTGFHWFTDVTGSIYVALVILGLVIAVDTRHTAVPLNAASEGEGAPVVS</sequence>
<dbReference type="CDD" id="cd03392">
    <property type="entry name" value="PAP2_like_2"/>
    <property type="match status" value="1"/>
</dbReference>
<dbReference type="PANTHER" id="PTHR14969:SF13">
    <property type="entry name" value="AT30094P"/>
    <property type="match status" value="1"/>
</dbReference>
<feature type="transmembrane region" description="Helical" evidence="1">
    <location>
        <begin position="113"/>
        <end position="131"/>
    </location>
</feature>
<feature type="domain" description="Phosphatidic acid phosphatase type 2/haloperoxidase" evidence="2">
    <location>
        <begin position="113"/>
        <end position="230"/>
    </location>
</feature>